<dbReference type="RefSeq" id="XP_009541333.1">
    <property type="nucleotide sequence ID" value="XM_009543038.1"/>
</dbReference>
<dbReference type="EMBL" id="KI925454">
    <property type="protein sequence ID" value="ETW87431.1"/>
    <property type="molecule type" value="Genomic_DNA"/>
</dbReference>
<keyword evidence="1" id="KW-0472">Membrane</keyword>
<gene>
    <name evidence="2" type="ORF">HETIRDRAFT_306777</name>
</gene>
<evidence type="ECO:0000313" key="3">
    <source>
        <dbReference type="Proteomes" id="UP000030671"/>
    </source>
</evidence>
<proteinExistence type="predicted"/>
<evidence type="ECO:0000313" key="2">
    <source>
        <dbReference type="EMBL" id="ETW87431.1"/>
    </source>
</evidence>
<reference evidence="2 3" key="1">
    <citation type="journal article" date="2012" name="New Phytol.">
        <title>Insight into trade-off between wood decay and parasitism from the genome of a fungal forest pathogen.</title>
        <authorList>
            <person name="Olson A."/>
            <person name="Aerts A."/>
            <person name="Asiegbu F."/>
            <person name="Belbahri L."/>
            <person name="Bouzid O."/>
            <person name="Broberg A."/>
            <person name="Canback B."/>
            <person name="Coutinho P.M."/>
            <person name="Cullen D."/>
            <person name="Dalman K."/>
            <person name="Deflorio G."/>
            <person name="van Diepen L.T."/>
            <person name="Dunand C."/>
            <person name="Duplessis S."/>
            <person name="Durling M."/>
            <person name="Gonthier P."/>
            <person name="Grimwood J."/>
            <person name="Fossdal C.G."/>
            <person name="Hansson D."/>
            <person name="Henrissat B."/>
            <person name="Hietala A."/>
            <person name="Himmelstrand K."/>
            <person name="Hoffmeister D."/>
            <person name="Hogberg N."/>
            <person name="James T.Y."/>
            <person name="Karlsson M."/>
            <person name="Kohler A."/>
            <person name="Kues U."/>
            <person name="Lee Y.H."/>
            <person name="Lin Y.C."/>
            <person name="Lind M."/>
            <person name="Lindquist E."/>
            <person name="Lombard V."/>
            <person name="Lucas S."/>
            <person name="Lunden K."/>
            <person name="Morin E."/>
            <person name="Murat C."/>
            <person name="Park J."/>
            <person name="Raffaello T."/>
            <person name="Rouze P."/>
            <person name="Salamov A."/>
            <person name="Schmutz J."/>
            <person name="Solheim H."/>
            <person name="Stahlberg J."/>
            <person name="Velez H."/>
            <person name="de Vries R.P."/>
            <person name="Wiebenga A."/>
            <person name="Woodward S."/>
            <person name="Yakovlev I."/>
            <person name="Garbelotto M."/>
            <person name="Martin F."/>
            <person name="Grigoriev I.V."/>
            <person name="Stenlid J."/>
        </authorList>
    </citation>
    <scope>NUCLEOTIDE SEQUENCE [LARGE SCALE GENOMIC DNA]</scope>
    <source>
        <strain evidence="2 3">TC 32-1</strain>
    </source>
</reference>
<keyword evidence="1" id="KW-1133">Transmembrane helix</keyword>
<keyword evidence="3" id="KW-1185">Reference proteome</keyword>
<dbReference type="GeneID" id="20669435"/>
<keyword evidence="1" id="KW-0812">Transmembrane</keyword>
<feature type="transmembrane region" description="Helical" evidence="1">
    <location>
        <begin position="152"/>
        <end position="172"/>
    </location>
</feature>
<dbReference type="KEGG" id="hir:HETIRDRAFT_306777"/>
<dbReference type="InParanoid" id="W4KQV0"/>
<feature type="transmembrane region" description="Helical" evidence="1">
    <location>
        <begin position="15"/>
        <end position="34"/>
    </location>
</feature>
<dbReference type="HOGENOM" id="CLU_1156514_0_0_1"/>
<name>W4KQV0_HETIT</name>
<dbReference type="AlphaFoldDB" id="W4KQV0"/>
<accession>W4KQV0</accession>
<protein>
    <submittedName>
        <fullName evidence="2">Uncharacterized protein</fullName>
    </submittedName>
</protein>
<sequence>MYHHTRLSSTHRSRAISVSAILIIHAYSLSFALFHPINLPSLSSTGDACPTQSNEVSWSHSTSPCIIGLCVPHVQPMDSSVGSSVSSSLSRVRHSDSQCTTPQSLILRISLSLSPSLSLVCKPHLRYTPLPPYFSSSSLTCEVDSLTVPFHWSYSFSHFILFFILPYLSFVFTSRPYTSDGLSHGVTYHIPCYSPFIIIRTRVLFPSPSSIFYLRPLCYISHRHVATPVFRLPVVFTSPA</sequence>
<dbReference type="Proteomes" id="UP000030671">
    <property type="component" value="Unassembled WGS sequence"/>
</dbReference>
<evidence type="ECO:0000256" key="1">
    <source>
        <dbReference type="SAM" id="Phobius"/>
    </source>
</evidence>
<organism evidence="2 3">
    <name type="scientific">Heterobasidion irregulare (strain TC 32-1)</name>
    <dbReference type="NCBI Taxonomy" id="747525"/>
    <lineage>
        <taxon>Eukaryota</taxon>
        <taxon>Fungi</taxon>
        <taxon>Dikarya</taxon>
        <taxon>Basidiomycota</taxon>
        <taxon>Agaricomycotina</taxon>
        <taxon>Agaricomycetes</taxon>
        <taxon>Russulales</taxon>
        <taxon>Bondarzewiaceae</taxon>
        <taxon>Heterobasidion</taxon>
        <taxon>Heterobasidion annosum species complex</taxon>
    </lineage>
</organism>